<sequence>MAYERKTIDTWELQLNYGYGWEYTLTEFTRKEARARLKEYRENQPQYPARLVKKRVRKEEVA</sequence>
<protein>
    <submittedName>
        <fullName evidence="1">Uncharacterized protein</fullName>
    </submittedName>
</protein>
<name>A0A414A4Z9_9FIRM</name>
<dbReference type="RefSeq" id="WP_118389505.1">
    <property type="nucleotide sequence ID" value="NZ_QSHU01000003.1"/>
</dbReference>
<dbReference type="Proteomes" id="UP000286104">
    <property type="component" value="Unassembled WGS sequence"/>
</dbReference>
<organism evidence="1 2">
    <name type="scientific">Agathobacter rectalis</name>
    <dbReference type="NCBI Taxonomy" id="39491"/>
    <lineage>
        <taxon>Bacteria</taxon>
        <taxon>Bacillati</taxon>
        <taxon>Bacillota</taxon>
        <taxon>Clostridia</taxon>
        <taxon>Lachnospirales</taxon>
        <taxon>Lachnospiraceae</taxon>
        <taxon>Agathobacter</taxon>
    </lineage>
</organism>
<proteinExistence type="predicted"/>
<accession>A0A414A4Z9</accession>
<evidence type="ECO:0000313" key="1">
    <source>
        <dbReference type="EMBL" id="RHC40730.1"/>
    </source>
</evidence>
<reference evidence="1 2" key="1">
    <citation type="submission" date="2018-08" db="EMBL/GenBank/DDBJ databases">
        <title>A genome reference for cultivated species of the human gut microbiota.</title>
        <authorList>
            <person name="Zou Y."/>
            <person name="Xue W."/>
            <person name="Luo G."/>
        </authorList>
    </citation>
    <scope>NUCLEOTIDE SEQUENCE [LARGE SCALE GENOMIC DNA]</scope>
    <source>
        <strain evidence="1 2">AM36-3AA</strain>
    </source>
</reference>
<gene>
    <name evidence="1" type="ORF">DW848_03435</name>
</gene>
<dbReference type="EMBL" id="QSHU01000003">
    <property type="protein sequence ID" value="RHC40730.1"/>
    <property type="molecule type" value="Genomic_DNA"/>
</dbReference>
<evidence type="ECO:0000313" key="2">
    <source>
        <dbReference type="Proteomes" id="UP000286104"/>
    </source>
</evidence>
<comment type="caution">
    <text evidence="1">The sequence shown here is derived from an EMBL/GenBank/DDBJ whole genome shotgun (WGS) entry which is preliminary data.</text>
</comment>
<dbReference type="AlphaFoldDB" id="A0A414A4Z9"/>